<evidence type="ECO:0000256" key="5">
    <source>
        <dbReference type="ARBA" id="ARBA00023004"/>
    </source>
</evidence>
<dbReference type="InterPro" id="IPR002078">
    <property type="entry name" value="Sigma_54_int"/>
</dbReference>
<reference evidence="12 13" key="1">
    <citation type="journal article" date="2015" name="Genome Announc.">
        <title>Complete Genome of Geobacter pickeringii G13T, a Metal-Reducing Isolate from Sedimentary Kaolin Deposits.</title>
        <authorList>
            <person name="Badalamenti J.P."/>
            <person name="Bond D.R."/>
        </authorList>
    </citation>
    <scope>NUCLEOTIDE SEQUENCE [LARGE SCALE GENOMIC DNA]</scope>
    <source>
        <strain evidence="12 13">G13</strain>
    </source>
</reference>
<dbReference type="OrthoDB" id="9814761at2"/>
<dbReference type="Gene3D" id="3.40.950.10">
    <property type="entry name" value="Fe-only Hydrogenase (Larger Subunit), Chain L, domain 3"/>
    <property type="match status" value="1"/>
</dbReference>
<dbReference type="PROSITE" id="PS51379">
    <property type="entry name" value="4FE4S_FER_2"/>
    <property type="match status" value="2"/>
</dbReference>
<dbReference type="SUPFAM" id="SSF53920">
    <property type="entry name" value="Fe-only hydrogenase"/>
    <property type="match status" value="1"/>
</dbReference>
<feature type="domain" description="4Fe-4S" evidence="11">
    <location>
        <begin position="356"/>
        <end position="418"/>
    </location>
</feature>
<organism evidence="12 13">
    <name type="scientific">Geobacter pickeringii</name>
    <dbReference type="NCBI Taxonomy" id="345632"/>
    <lineage>
        <taxon>Bacteria</taxon>
        <taxon>Pseudomonadati</taxon>
        <taxon>Thermodesulfobacteriota</taxon>
        <taxon>Desulfuromonadia</taxon>
        <taxon>Geobacterales</taxon>
        <taxon>Geobacteraceae</taxon>
        <taxon>Geobacter</taxon>
    </lineage>
</organism>
<sequence>MEPIVTIKESCRKCYRCVRSCPVKAIKVEQSHTEIIFDRCIGCGNCLSNCPQQAKVVADKVTVTEELLGAEGVVVAVLGSSFPTYFHNVAPGQLVAGLKQLGFGEVHEGAYGAELVAADYALITAAGDRPHITSHCPAIVDLIERHYPKLLPSLVPVVTPMVAMGRFLKDALGPRARVVYISSCIAAKFETQMKETRGAIDVVLTYKELEGVFRSRGITLSTLAEEPFDGVQPGNGRLFPLSEGTFRAFSIPADPFDTEIVAACGEVNVMGIINDLAAGRISPRIADLRFCYDGCIGGPGRNRALTEFYRRNLVINHYRKSVPYRTAPHYEGTPETVALQRTFASKHARLEAPTANDVKKILQATNKYAIKDELNCRACGYRTCREYAVAVFQGLAEIEMCLPYTLQQLEEDRGRLIQKYELARRELDREYGDEFIVGSDRKTLEVLGLIKQVGPTPTTVLIRGESGTGKELTARAIHRYSKRNDKPLVTVNCTTITDSLLESELFGHKRGAFTGAIAEKKGLFEAADGGTIFLDEIGDITPKLQAELLRVLDMGEVRPVGGTAAKKVDVRLIAATNRNLEEGVREGWFREDLYYRLNVFTITMPPLRSRVESVPILALHFLEKASTKLNKKIVAIEERAIKALVQYPWPGNIREMQNVIERASVLTHDDVIRLENLPRAFSERHENDSLATLDTRSSFRAERERHVVKLEKKLVQRFLTEANGNVTQAAKLANIPRRTFYRLLDKYRLKERDAKGRHLIDEE</sequence>
<dbReference type="EMBL" id="CP009788">
    <property type="protein sequence ID" value="AJE02008.1"/>
    <property type="molecule type" value="Genomic_DNA"/>
</dbReference>
<dbReference type="Pfam" id="PF02954">
    <property type="entry name" value="HTH_8"/>
    <property type="match status" value="1"/>
</dbReference>
<keyword evidence="13" id="KW-1185">Reference proteome</keyword>
<dbReference type="InterPro" id="IPR007202">
    <property type="entry name" value="4Fe-4S_dom"/>
</dbReference>
<dbReference type="Gene3D" id="3.40.50.300">
    <property type="entry name" value="P-loop containing nucleotide triphosphate hydrolases"/>
    <property type="match status" value="1"/>
</dbReference>
<dbReference type="SUPFAM" id="SSF52540">
    <property type="entry name" value="P-loop containing nucleoside triphosphate hydrolases"/>
    <property type="match status" value="1"/>
</dbReference>
<dbReference type="PROSITE" id="PS51656">
    <property type="entry name" value="4FE4S"/>
    <property type="match status" value="1"/>
</dbReference>
<dbReference type="CDD" id="cd00009">
    <property type="entry name" value="AAA"/>
    <property type="match status" value="1"/>
</dbReference>
<dbReference type="GO" id="GO:0046872">
    <property type="term" value="F:metal ion binding"/>
    <property type="evidence" value="ECO:0007669"/>
    <property type="project" value="UniProtKB-KW"/>
</dbReference>
<dbReference type="InterPro" id="IPR025943">
    <property type="entry name" value="Sigma_54_int_dom_ATP-bd_2"/>
</dbReference>
<keyword evidence="6" id="KW-0411">Iron-sulfur</keyword>
<dbReference type="InterPro" id="IPR027417">
    <property type="entry name" value="P-loop_NTPase"/>
</dbReference>
<keyword evidence="4" id="KW-0067">ATP-binding</keyword>
<dbReference type="InterPro" id="IPR003593">
    <property type="entry name" value="AAA+_ATPase"/>
</dbReference>
<keyword evidence="5" id="KW-0408">Iron</keyword>
<dbReference type="PROSITE" id="PS00676">
    <property type="entry name" value="SIGMA54_INTERACT_2"/>
    <property type="match status" value="1"/>
</dbReference>
<evidence type="ECO:0000313" key="13">
    <source>
        <dbReference type="Proteomes" id="UP000057609"/>
    </source>
</evidence>
<dbReference type="Pfam" id="PF13237">
    <property type="entry name" value="Fer4_10"/>
    <property type="match status" value="1"/>
</dbReference>
<protein>
    <submittedName>
        <fullName evidence="12">FeS-binding protein</fullName>
    </submittedName>
</protein>
<evidence type="ECO:0000313" key="12">
    <source>
        <dbReference type="EMBL" id="AJE02008.1"/>
    </source>
</evidence>
<keyword evidence="2" id="KW-0479">Metal-binding</keyword>
<evidence type="ECO:0000256" key="2">
    <source>
        <dbReference type="ARBA" id="ARBA00022723"/>
    </source>
</evidence>
<evidence type="ECO:0000256" key="4">
    <source>
        <dbReference type="ARBA" id="ARBA00022840"/>
    </source>
</evidence>
<dbReference type="GO" id="GO:0005524">
    <property type="term" value="F:ATP binding"/>
    <property type="evidence" value="ECO:0007669"/>
    <property type="project" value="UniProtKB-KW"/>
</dbReference>
<dbReference type="RefSeq" id="WP_039739417.1">
    <property type="nucleotide sequence ID" value="NZ_CP009788.1"/>
</dbReference>
<dbReference type="PANTHER" id="PTHR32071:SF113">
    <property type="entry name" value="ALGINATE BIOSYNTHESIS TRANSCRIPTIONAL REGULATORY PROTEIN ALGB"/>
    <property type="match status" value="1"/>
</dbReference>
<dbReference type="PROSITE" id="PS50045">
    <property type="entry name" value="SIGMA54_INTERACT_4"/>
    <property type="match status" value="1"/>
</dbReference>
<dbReference type="Pfam" id="PF04060">
    <property type="entry name" value="FeS"/>
    <property type="match status" value="1"/>
</dbReference>
<evidence type="ECO:0000259" key="11">
    <source>
        <dbReference type="PROSITE" id="PS51656"/>
    </source>
</evidence>
<keyword evidence="8" id="KW-0804">Transcription</keyword>
<dbReference type="InterPro" id="IPR009016">
    <property type="entry name" value="Fe_hydrogenase"/>
</dbReference>
<evidence type="ECO:0000256" key="6">
    <source>
        <dbReference type="ARBA" id="ARBA00023014"/>
    </source>
</evidence>
<evidence type="ECO:0000256" key="7">
    <source>
        <dbReference type="ARBA" id="ARBA00023015"/>
    </source>
</evidence>
<dbReference type="SUPFAM" id="SSF46689">
    <property type="entry name" value="Homeodomain-like"/>
    <property type="match status" value="1"/>
</dbReference>
<keyword evidence="3" id="KW-0547">Nucleotide-binding</keyword>
<gene>
    <name evidence="12" type="ORF">GPICK_00240</name>
</gene>
<dbReference type="GO" id="GO:0051539">
    <property type="term" value="F:4 iron, 4 sulfur cluster binding"/>
    <property type="evidence" value="ECO:0007669"/>
    <property type="project" value="UniProtKB-KW"/>
</dbReference>
<dbReference type="Proteomes" id="UP000057609">
    <property type="component" value="Chromosome"/>
</dbReference>
<dbReference type="HOGENOM" id="CLU_000445_71_1_7"/>
<evidence type="ECO:0000256" key="3">
    <source>
        <dbReference type="ARBA" id="ARBA00022741"/>
    </source>
</evidence>
<dbReference type="InterPro" id="IPR009057">
    <property type="entry name" value="Homeodomain-like_sf"/>
</dbReference>
<dbReference type="InterPro" id="IPR017900">
    <property type="entry name" value="4Fe4S_Fe_S_CS"/>
</dbReference>
<dbReference type="InterPro" id="IPR058031">
    <property type="entry name" value="AAA_lid_NorR"/>
</dbReference>
<dbReference type="Pfam" id="PF02906">
    <property type="entry name" value="Fe_hyd_lg_C"/>
    <property type="match status" value="1"/>
</dbReference>
<dbReference type="Gene3D" id="1.10.10.60">
    <property type="entry name" value="Homeodomain-like"/>
    <property type="match status" value="1"/>
</dbReference>
<dbReference type="PROSITE" id="PS00198">
    <property type="entry name" value="4FE4S_FER_1"/>
    <property type="match status" value="1"/>
</dbReference>
<dbReference type="AlphaFoldDB" id="A0A0B5B672"/>
<dbReference type="GO" id="GO:0043565">
    <property type="term" value="F:sequence-specific DNA binding"/>
    <property type="evidence" value="ECO:0007669"/>
    <property type="project" value="InterPro"/>
</dbReference>
<evidence type="ECO:0000259" key="10">
    <source>
        <dbReference type="PROSITE" id="PS51379"/>
    </source>
</evidence>
<evidence type="ECO:0000256" key="1">
    <source>
        <dbReference type="ARBA" id="ARBA00022485"/>
    </source>
</evidence>
<evidence type="ECO:0000259" key="9">
    <source>
        <dbReference type="PROSITE" id="PS50045"/>
    </source>
</evidence>
<dbReference type="Gene3D" id="1.10.8.60">
    <property type="match status" value="1"/>
</dbReference>
<evidence type="ECO:0000256" key="8">
    <source>
        <dbReference type="ARBA" id="ARBA00023163"/>
    </source>
</evidence>
<feature type="domain" description="Sigma-54 factor interaction" evidence="9">
    <location>
        <begin position="436"/>
        <end position="665"/>
    </location>
</feature>
<dbReference type="InterPro" id="IPR002197">
    <property type="entry name" value="HTH_Fis"/>
</dbReference>
<dbReference type="PANTHER" id="PTHR32071">
    <property type="entry name" value="TRANSCRIPTIONAL REGULATORY PROTEIN"/>
    <property type="match status" value="1"/>
</dbReference>
<dbReference type="SUPFAM" id="SSF54862">
    <property type="entry name" value="4Fe-4S ferredoxins"/>
    <property type="match status" value="1"/>
</dbReference>
<dbReference type="Pfam" id="PF00158">
    <property type="entry name" value="Sigma54_activat"/>
    <property type="match status" value="1"/>
</dbReference>
<dbReference type="KEGG" id="gpi:GPICK_00240"/>
<keyword evidence="1" id="KW-0004">4Fe-4S</keyword>
<dbReference type="Gene3D" id="1.10.15.40">
    <property type="entry name" value="Electron transport complex subunit B, putative Fe-S cluster"/>
    <property type="match status" value="1"/>
</dbReference>
<feature type="domain" description="4Fe-4S ferredoxin-type" evidence="10">
    <location>
        <begin position="31"/>
        <end position="60"/>
    </location>
</feature>
<accession>A0A0B5B672</accession>
<dbReference type="InterPro" id="IPR017896">
    <property type="entry name" value="4Fe4S_Fe-S-bd"/>
</dbReference>
<dbReference type="GO" id="GO:0006355">
    <property type="term" value="P:regulation of DNA-templated transcription"/>
    <property type="evidence" value="ECO:0007669"/>
    <property type="project" value="InterPro"/>
</dbReference>
<proteinExistence type="predicted"/>
<dbReference type="FunFam" id="3.40.50.300:FF:000006">
    <property type="entry name" value="DNA-binding transcriptional regulator NtrC"/>
    <property type="match status" value="1"/>
</dbReference>
<dbReference type="Pfam" id="PF25601">
    <property type="entry name" value="AAA_lid_14"/>
    <property type="match status" value="1"/>
</dbReference>
<feature type="domain" description="4Fe-4S ferredoxin-type" evidence="10">
    <location>
        <begin position="1"/>
        <end position="30"/>
    </location>
</feature>
<dbReference type="STRING" id="345632.GPICK_00240"/>
<keyword evidence="7" id="KW-0805">Transcription regulation</keyword>
<dbReference type="Gene3D" id="3.30.70.20">
    <property type="match status" value="1"/>
</dbReference>
<name>A0A0B5B672_9BACT</name>
<dbReference type="SMART" id="SM00382">
    <property type="entry name" value="AAA"/>
    <property type="match status" value="1"/>
</dbReference>
<dbReference type="InterPro" id="IPR004108">
    <property type="entry name" value="Fe_hydrogenase_lsu_C"/>
</dbReference>